<dbReference type="GO" id="GO:0008083">
    <property type="term" value="F:growth factor activity"/>
    <property type="evidence" value="ECO:0007669"/>
    <property type="project" value="TreeGrafter"/>
</dbReference>
<sequence length="218" mass="25469">MLEVLGLAAVVHQVNSYDYDGDEHFEDSLLHESRYRRSSRKRHFHEGSYAYYDHSIPLTSPGMYRGPRDNQALLRFETINRTRDVVDCCPTVLEMVEPAGGKNQDGIYVELYRDHSYKQRFYELSCHKDILDKPCRFMDKKLHNQSRCVQQHSYTYALVKDTPNHRNKNFPTFPANGSGGVTYTLDYISVRSGCSCVVAPNKRKRNKIKHKRKNDDER</sequence>
<name>A0AAV8VMB5_9CUCU</name>
<evidence type="ECO:0000313" key="1">
    <source>
        <dbReference type="EMBL" id="KAJ8915205.1"/>
    </source>
</evidence>
<dbReference type="GO" id="GO:0045087">
    <property type="term" value="P:innate immune response"/>
    <property type="evidence" value="ECO:0007669"/>
    <property type="project" value="TreeGrafter"/>
</dbReference>
<accession>A0AAV8VMB5</accession>
<dbReference type="AlphaFoldDB" id="A0AAV8VMB5"/>
<dbReference type="SUPFAM" id="SSF57501">
    <property type="entry name" value="Cystine-knot cytokines"/>
    <property type="match status" value="1"/>
</dbReference>
<dbReference type="Gene3D" id="2.10.90.10">
    <property type="entry name" value="Cystine-knot cytokines"/>
    <property type="match status" value="1"/>
</dbReference>
<evidence type="ECO:0008006" key="3">
    <source>
        <dbReference type="Google" id="ProtNLM"/>
    </source>
</evidence>
<dbReference type="PANTHER" id="PTHR23199:SF12">
    <property type="entry name" value="NEUROTROPHIN 1-RELATED"/>
    <property type="match status" value="1"/>
</dbReference>
<dbReference type="EMBL" id="JANEYG010000056">
    <property type="protein sequence ID" value="KAJ8915205.1"/>
    <property type="molecule type" value="Genomic_DNA"/>
</dbReference>
<dbReference type="GO" id="GO:0005121">
    <property type="term" value="F:Toll binding"/>
    <property type="evidence" value="ECO:0007669"/>
    <property type="project" value="TreeGrafter"/>
</dbReference>
<dbReference type="GO" id="GO:0021556">
    <property type="term" value="P:central nervous system formation"/>
    <property type="evidence" value="ECO:0007669"/>
    <property type="project" value="TreeGrafter"/>
</dbReference>
<dbReference type="InterPro" id="IPR052444">
    <property type="entry name" value="Spz/Toll_ligand-like"/>
</dbReference>
<proteinExistence type="predicted"/>
<dbReference type="PROSITE" id="PS50270">
    <property type="entry name" value="NGF_2"/>
    <property type="match status" value="1"/>
</dbReference>
<keyword evidence="2" id="KW-1185">Reference proteome</keyword>
<dbReference type="InterPro" id="IPR029034">
    <property type="entry name" value="Cystine-knot_cytokine"/>
</dbReference>
<organism evidence="1 2">
    <name type="scientific">Exocentrus adspersus</name>
    <dbReference type="NCBI Taxonomy" id="1586481"/>
    <lineage>
        <taxon>Eukaryota</taxon>
        <taxon>Metazoa</taxon>
        <taxon>Ecdysozoa</taxon>
        <taxon>Arthropoda</taxon>
        <taxon>Hexapoda</taxon>
        <taxon>Insecta</taxon>
        <taxon>Pterygota</taxon>
        <taxon>Neoptera</taxon>
        <taxon>Endopterygota</taxon>
        <taxon>Coleoptera</taxon>
        <taxon>Polyphaga</taxon>
        <taxon>Cucujiformia</taxon>
        <taxon>Chrysomeloidea</taxon>
        <taxon>Cerambycidae</taxon>
        <taxon>Lamiinae</taxon>
        <taxon>Acanthocinini</taxon>
        <taxon>Exocentrus</taxon>
    </lineage>
</organism>
<dbReference type="GO" id="GO:0005576">
    <property type="term" value="C:extracellular region"/>
    <property type="evidence" value="ECO:0007669"/>
    <property type="project" value="TreeGrafter"/>
</dbReference>
<dbReference type="Proteomes" id="UP001159042">
    <property type="component" value="Unassembled WGS sequence"/>
</dbReference>
<dbReference type="PANTHER" id="PTHR23199">
    <property type="entry name" value="NEUROTROPHIN 1-RELATED"/>
    <property type="match status" value="1"/>
</dbReference>
<protein>
    <recommendedName>
        <fullName evidence="3">Spaetzle domain-containing protein</fullName>
    </recommendedName>
</protein>
<comment type="caution">
    <text evidence="1">The sequence shown here is derived from an EMBL/GenBank/DDBJ whole genome shotgun (WGS) entry which is preliminary data.</text>
</comment>
<evidence type="ECO:0000313" key="2">
    <source>
        <dbReference type="Proteomes" id="UP001159042"/>
    </source>
</evidence>
<gene>
    <name evidence="1" type="ORF">NQ315_015428</name>
</gene>
<reference evidence="1 2" key="1">
    <citation type="journal article" date="2023" name="Insect Mol. Biol.">
        <title>Genome sequencing provides insights into the evolution of gene families encoding plant cell wall-degrading enzymes in longhorned beetles.</title>
        <authorList>
            <person name="Shin N.R."/>
            <person name="Okamura Y."/>
            <person name="Kirsch R."/>
            <person name="Pauchet Y."/>
        </authorList>
    </citation>
    <scope>NUCLEOTIDE SEQUENCE [LARGE SCALE GENOMIC DNA]</scope>
    <source>
        <strain evidence="1">EAD_L_NR</strain>
    </source>
</reference>